<dbReference type="Proteomes" id="UP000799444">
    <property type="component" value="Unassembled WGS sequence"/>
</dbReference>
<dbReference type="AlphaFoldDB" id="A0A9P4V6V1"/>
<sequence>MAMSRTTLSASPPRRHAAMHHATLPQFINLSPAAAAVAPSASKSPSSASSPHPSALCPILRG</sequence>
<protein>
    <submittedName>
        <fullName evidence="2">Uncharacterized protein</fullName>
    </submittedName>
</protein>
<comment type="caution">
    <text evidence="2">The sequence shown here is derived from an EMBL/GenBank/DDBJ whole genome shotgun (WGS) entry which is preliminary data.</text>
</comment>
<feature type="compositionally biased region" description="Polar residues" evidence="1">
    <location>
        <begin position="1"/>
        <end position="10"/>
    </location>
</feature>
<dbReference type="EMBL" id="ML996101">
    <property type="protein sequence ID" value="KAF2740204.1"/>
    <property type="molecule type" value="Genomic_DNA"/>
</dbReference>
<evidence type="ECO:0000256" key="1">
    <source>
        <dbReference type="SAM" id="MobiDB-lite"/>
    </source>
</evidence>
<feature type="region of interest" description="Disordered" evidence="1">
    <location>
        <begin position="1"/>
        <end position="22"/>
    </location>
</feature>
<evidence type="ECO:0000313" key="2">
    <source>
        <dbReference type="EMBL" id="KAF2740204.1"/>
    </source>
</evidence>
<feature type="region of interest" description="Disordered" evidence="1">
    <location>
        <begin position="35"/>
        <end position="62"/>
    </location>
</feature>
<gene>
    <name evidence="2" type="ORF">EJ04DRAFT_508195</name>
</gene>
<accession>A0A9P4V6V1</accession>
<organism evidence="2 3">
    <name type="scientific">Polyplosphaeria fusca</name>
    <dbReference type="NCBI Taxonomy" id="682080"/>
    <lineage>
        <taxon>Eukaryota</taxon>
        <taxon>Fungi</taxon>
        <taxon>Dikarya</taxon>
        <taxon>Ascomycota</taxon>
        <taxon>Pezizomycotina</taxon>
        <taxon>Dothideomycetes</taxon>
        <taxon>Pleosporomycetidae</taxon>
        <taxon>Pleosporales</taxon>
        <taxon>Tetraplosphaeriaceae</taxon>
        <taxon>Polyplosphaeria</taxon>
    </lineage>
</organism>
<proteinExistence type="predicted"/>
<reference evidence="2" key="1">
    <citation type="journal article" date="2020" name="Stud. Mycol.">
        <title>101 Dothideomycetes genomes: a test case for predicting lifestyles and emergence of pathogens.</title>
        <authorList>
            <person name="Haridas S."/>
            <person name="Albert R."/>
            <person name="Binder M."/>
            <person name="Bloem J."/>
            <person name="Labutti K."/>
            <person name="Salamov A."/>
            <person name="Andreopoulos B."/>
            <person name="Baker S."/>
            <person name="Barry K."/>
            <person name="Bills G."/>
            <person name="Bluhm B."/>
            <person name="Cannon C."/>
            <person name="Castanera R."/>
            <person name="Culley D."/>
            <person name="Daum C."/>
            <person name="Ezra D."/>
            <person name="Gonzalez J."/>
            <person name="Henrissat B."/>
            <person name="Kuo A."/>
            <person name="Liang C."/>
            <person name="Lipzen A."/>
            <person name="Lutzoni F."/>
            <person name="Magnuson J."/>
            <person name="Mondo S."/>
            <person name="Nolan M."/>
            <person name="Ohm R."/>
            <person name="Pangilinan J."/>
            <person name="Park H.-J."/>
            <person name="Ramirez L."/>
            <person name="Alfaro M."/>
            <person name="Sun H."/>
            <person name="Tritt A."/>
            <person name="Yoshinaga Y."/>
            <person name="Zwiers L.-H."/>
            <person name="Turgeon B."/>
            <person name="Goodwin S."/>
            <person name="Spatafora J."/>
            <person name="Crous P."/>
            <person name="Grigoriev I."/>
        </authorList>
    </citation>
    <scope>NUCLEOTIDE SEQUENCE</scope>
    <source>
        <strain evidence="2">CBS 125425</strain>
    </source>
</reference>
<feature type="compositionally biased region" description="Low complexity" evidence="1">
    <location>
        <begin position="35"/>
        <end position="55"/>
    </location>
</feature>
<evidence type="ECO:0000313" key="3">
    <source>
        <dbReference type="Proteomes" id="UP000799444"/>
    </source>
</evidence>
<keyword evidence="3" id="KW-1185">Reference proteome</keyword>
<name>A0A9P4V6V1_9PLEO</name>